<dbReference type="KEGG" id="egu:105038345"/>
<evidence type="ECO:0000313" key="3">
    <source>
        <dbReference type="Proteomes" id="UP000504607"/>
    </source>
</evidence>
<dbReference type="AlphaFoldDB" id="A0A6I9QNI3"/>
<dbReference type="PANTHER" id="PTHR45376:SF5">
    <property type="entry name" value="CHAPERONE DNAJ-DOMAIN SUPERFAMILY PROTEIN"/>
    <property type="match status" value="1"/>
</dbReference>
<organism evidence="3 4">
    <name type="scientific">Elaeis guineensis var. tenera</name>
    <name type="common">Oil palm</name>
    <dbReference type="NCBI Taxonomy" id="51953"/>
    <lineage>
        <taxon>Eukaryota</taxon>
        <taxon>Viridiplantae</taxon>
        <taxon>Streptophyta</taxon>
        <taxon>Embryophyta</taxon>
        <taxon>Tracheophyta</taxon>
        <taxon>Spermatophyta</taxon>
        <taxon>Magnoliopsida</taxon>
        <taxon>Liliopsida</taxon>
        <taxon>Arecaceae</taxon>
        <taxon>Arecoideae</taxon>
        <taxon>Cocoseae</taxon>
        <taxon>Elaeidinae</taxon>
        <taxon>Elaeis</taxon>
    </lineage>
</organism>
<protein>
    <submittedName>
        <fullName evidence="4">Uncharacterized protein LOC105038345</fullName>
    </submittedName>
</protein>
<dbReference type="SMART" id="SM00271">
    <property type="entry name" value="DnaJ"/>
    <property type="match status" value="1"/>
</dbReference>
<proteinExistence type="predicted"/>
<evidence type="ECO:0000313" key="4">
    <source>
        <dbReference type="RefSeq" id="XP_010912426.1"/>
    </source>
</evidence>
<dbReference type="GO" id="GO:0005783">
    <property type="term" value="C:endoplasmic reticulum"/>
    <property type="evidence" value="ECO:0007669"/>
    <property type="project" value="UniProtKB-ARBA"/>
</dbReference>
<dbReference type="InParanoid" id="A0A6I9QNI3"/>
<feature type="domain" description="J" evidence="2">
    <location>
        <begin position="219"/>
        <end position="280"/>
    </location>
</feature>
<sequence>MRAAAWKSVLRFRNPLSPTTDSALFHSTPASFAKWRSKWDPDDEGTNQEPSKTYIRFSVHQKRSDAKAALKNLLFDGRSSQQYFQDEDITWSTDKKSSRNVKAKDSSHDFDKHQRSKSAGRPNPHSKGKRSANKRWRNRQSSYDEDDYEHPDTKFSATFGGQRRFTWSFTSGETLHFQNCATGFEWRDNSERIKTRKRVWSESDIEDTEDDPSDTDSQSHRVILGLPLTGPLKLDDVKHAFHATALRWHPDKHQGPSQAIAEEKFKLCVDAYNSLCKALKPS</sequence>
<accession>A0A6I9QNI3</accession>
<dbReference type="InterPro" id="IPR001623">
    <property type="entry name" value="DnaJ_domain"/>
</dbReference>
<name>A0A6I9QNI3_ELAGV</name>
<dbReference type="Gene3D" id="1.10.287.110">
    <property type="entry name" value="DnaJ domain"/>
    <property type="match status" value="1"/>
</dbReference>
<feature type="region of interest" description="Disordered" evidence="1">
    <location>
        <begin position="200"/>
        <end position="219"/>
    </location>
</feature>
<feature type="compositionally biased region" description="Acidic residues" evidence="1">
    <location>
        <begin position="203"/>
        <end position="214"/>
    </location>
</feature>
<feature type="compositionally biased region" description="Basic and acidic residues" evidence="1">
    <location>
        <begin position="94"/>
        <end position="113"/>
    </location>
</feature>
<dbReference type="Proteomes" id="UP000504607">
    <property type="component" value="Chromosome 2"/>
</dbReference>
<dbReference type="OrthoDB" id="10250354at2759"/>
<gene>
    <name evidence="4" type="primary">LOC105038345</name>
</gene>
<dbReference type="CDD" id="cd06257">
    <property type="entry name" value="DnaJ"/>
    <property type="match status" value="1"/>
</dbReference>
<reference evidence="4" key="1">
    <citation type="submission" date="2025-08" db="UniProtKB">
        <authorList>
            <consortium name="RefSeq"/>
        </authorList>
    </citation>
    <scope>IDENTIFICATION</scope>
</reference>
<dbReference type="PANTHER" id="PTHR45376">
    <property type="entry name" value="CHAPERONE DNAJ-DOMAIN SUPERFAMILY PROTEIN-RELATED"/>
    <property type="match status" value="1"/>
</dbReference>
<feature type="region of interest" description="Disordered" evidence="1">
    <location>
        <begin position="94"/>
        <end position="155"/>
    </location>
</feature>
<evidence type="ECO:0000256" key="1">
    <source>
        <dbReference type="SAM" id="MobiDB-lite"/>
    </source>
</evidence>
<dbReference type="Pfam" id="PF00226">
    <property type="entry name" value="DnaJ"/>
    <property type="match status" value="1"/>
</dbReference>
<dbReference type="InterPro" id="IPR036869">
    <property type="entry name" value="J_dom_sf"/>
</dbReference>
<dbReference type="PROSITE" id="PS50076">
    <property type="entry name" value="DNAJ_2"/>
    <property type="match status" value="1"/>
</dbReference>
<dbReference type="SUPFAM" id="SSF46565">
    <property type="entry name" value="Chaperone J-domain"/>
    <property type="match status" value="1"/>
</dbReference>
<evidence type="ECO:0000259" key="2">
    <source>
        <dbReference type="PROSITE" id="PS50076"/>
    </source>
</evidence>
<dbReference type="RefSeq" id="XP_010912426.1">
    <property type="nucleotide sequence ID" value="XM_010914124.3"/>
</dbReference>
<dbReference type="GeneID" id="105038345"/>
<feature type="compositionally biased region" description="Basic residues" evidence="1">
    <location>
        <begin position="114"/>
        <end position="138"/>
    </location>
</feature>
<keyword evidence="3" id="KW-1185">Reference proteome</keyword>
<dbReference type="FunCoup" id="A0A6I9QNI3">
    <property type="interactions" value="2221"/>
</dbReference>